<accession>A0A381SQ21</accession>
<dbReference type="AlphaFoldDB" id="A0A381SQ21"/>
<protein>
    <recommendedName>
        <fullName evidence="2">Bacillithiol system protein YtxJ</fullName>
    </recommendedName>
</protein>
<reference evidence="1" key="1">
    <citation type="submission" date="2018-05" db="EMBL/GenBank/DDBJ databases">
        <authorList>
            <person name="Lanie J.A."/>
            <person name="Ng W.-L."/>
            <person name="Kazmierczak K.M."/>
            <person name="Andrzejewski T.M."/>
            <person name="Davidsen T.M."/>
            <person name="Wayne K.J."/>
            <person name="Tettelin H."/>
            <person name="Glass J.I."/>
            <person name="Rusch D."/>
            <person name="Podicherti R."/>
            <person name="Tsui H.-C.T."/>
            <person name="Winkler M.E."/>
        </authorList>
    </citation>
    <scope>NUCLEOTIDE SEQUENCE</scope>
</reference>
<dbReference type="NCBIfam" id="TIGR04019">
    <property type="entry name" value="B_thiol_YtxJ"/>
    <property type="match status" value="1"/>
</dbReference>
<dbReference type="InterPro" id="IPR022551">
    <property type="entry name" value="BrxC"/>
</dbReference>
<sequence length="110" mass="12661">MATDRLHDIADQTVLEQALNSDRAVLYKHSTRCPVSDWAIAEILQFAGARPEWPVYVLKVIEYRDLSELVAERFRVQHQSPQVFVISDGHCLWHASHSDITEQSLFRETA</sequence>
<name>A0A381SQ21_9ZZZZ</name>
<gene>
    <name evidence="1" type="ORF">METZ01_LOCUS58262</name>
</gene>
<proteinExistence type="predicted"/>
<dbReference type="Pfam" id="PF11009">
    <property type="entry name" value="BrxC"/>
    <property type="match status" value="1"/>
</dbReference>
<dbReference type="EMBL" id="UINC01003336">
    <property type="protein sequence ID" value="SVA05408.1"/>
    <property type="molecule type" value="Genomic_DNA"/>
</dbReference>
<dbReference type="Gene3D" id="3.40.30.10">
    <property type="entry name" value="Glutaredoxin"/>
    <property type="match status" value="1"/>
</dbReference>
<evidence type="ECO:0000313" key="1">
    <source>
        <dbReference type="EMBL" id="SVA05408.1"/>
    </source>
</evidence>
<evidence type="ECO:0008006" key="2">
    <source>
        <dbReference type="Google" id="ProtNLM"/>
    </source>
</evidence>
<organism evidence="1">
    <name type="scientific">marine metagenome</name>
    <dbReference type="NCBI Taxonomy" id="408172"/>
    <lineage>
        <taxon>unclassified sequences</taxon>
        <taxon>metagenomes</taxon>
        <taxon>ecological metagenomes</taxon>
    </lineage>
</organism>